<evidence type="ECO:0000313" key="1">
    <source>
        <dbReference type="EMBL" id="KAK3801010.1"/>
    </source>
</evidence>
<proteinExistence type="predicted"/>
<reference evidence="1" key="1">
    <citation type="journal article" date="2023" name="G3 (Bethesda)">
        <title>A reference genome for the long-term kleptoplast-retaining sea slug Elysia crispata morphotype clarki.</title>
        <authorList>
            <person name="Eastman K.E."/>
            <person name="Pendleton A.L."/>
            <person name="Shaikh M.A."/>
            <person name="Suttiyut T."/>
            <person name="Ogas R."/>
            <person name="Tomko P."/>
            <person name="Gavelis G."/>
            <person name="Widhalm J.R."/>
            <person name="Wisecaver J.H."/>
        </authorList>
    </citation>
    <scope>NUCLEOTIDE SEQUENCE</scope>
    <source>
        <strain evidence="1">ECLA1</strain>
    </source>
</reference>
<organism evidence="1 2">
    <name type="scientific">Elysia crispata</name>
    <name type="common">lettuce slug</name>
    <dbReference type="NCBI Taxonomy" id="231223"/>
    <lineage>
        <taxon>Eukaryota</taxon>
        <taxon>Metazoa</taxon>
        <taxon>Spiralia</taxon>
        <taxon>Lophotrochozoa</taxon>
        <taxon>Mollusca</taxon>
        <taxon>Gastropoda</taxon>
        <taxon>Heterobranchia</taxon>
        <taxon>Euthyneura</taxon>
        <taxon>Panpulmonata</taxon>
        <taxon>Sacoglossa</taxon>
        <taxon>Placobranchoidea</taxon>
        <taxon>Plakobranchidae</taxon>
        <taxon>Elysia</taxon>
    </lineage>
</organism>
<accession>A0AAE1B872</accession>
<name>A0AAE1B872_9GAST</name>
<dbReference type="AlphaFoldDB" id="A0AAE1B872"/>
<sequence>MVSNYNVAIGIETDSGTLLKKPTRSTPSTPDLVMESTYMKLVERIAEANGTLDLAQAHQVDQDEEQKMKASVDTEPSFLLGRHCLAKLRPREVIHCGEVQCGPIRSKR</sequence>
<dbReference type="EMBL" id="JAWDGP010000384">
    <property type="protein sequence ID" value="KAK3801010.1"/>
    <property type="molecule type" value="Genomic_DNA"/>
</dbReference>
<evidence type="ECO:0000313" key="2">
    <source>
        <dbReference type="Proteomes" id="UP001283361"/>
    </source>
</evidence>
<gene>
    <name evidence="1" type="ORF">RRG08_001255</name>
</gene>
<protein>
    <submittedName>
        <fullName evidence="1">Uncharacterized protein</fullName>
    </submittedName>
</protein>
<comment type="caution">
    <text evidence="1">The sequence shown here is derived from an EMBL/GenBank/DDBJ whole genome shotgun (WGS) entry which is preliminary data.</text>
</comment>
<keyword evidence="2" id="KW-1185">Reference proteome</keyword>
<dbReference type="Proteomes" id="UP001283361">
    <property type="component" value="Unassembled WGS sequence"/>
</dbReference>